<dbReference type="RefSeq" id="WP_301549175.1">
    <property type="nucleotide sequence ID" value="NZ_JBICSI010000004.1"/>
</dbReference>
<organism evidence="1 2">
    <name type="scientific">Pseudonocardia alni</name>
    <name type="common">Amycolata alni</name>
    <dbReference type="NCBI Taxonomy" id="33907"/>
    <lineage>
        <taxon>Bacteria</taxon>
        <taxon>Bacillati</taxon>
        <taxon>Actinomycetota</taxon>
        <taxon>Actinomycetes</taxon>
        <taxon>Pseudonocardiales</taxon>
        <taxon>Pseudonocardiaceae</taxon>
        <taxon>Pseudonocardia</taxon>
    </lineage>
</organism>
<name>A0AA44UTK2_PSEA5</name>
<comment type="caution">
    <text evidence="1">The sequence shown here is derived from an EMBL/GenBank/DDBJ whole genome shotgun (WGS) entry which is preliminary data.</text>
</comment>
<gene>
    <name evidence="1" type="ORF">ATL51_5024</name>
</gene>
<dbReference type="EMBL" id="PHUJ01000003">
    <property type="protein sequence ID" value="PKB33270.1"/>
    <property type="molecule type" value="Genomic_DNA"/>
</dbReference>
<evidence type="ECO:0000313" key="1">
    <source>
        <dbReference type="EMBL" id="PKB33270.1"/>
    </source>
</evidence>
<dbReference type="AlphaFoldDB" id="A0AA44UTK2"/>
<evidence type="ECO:0000313" key="2">
    <source>
        <dbReference type="Proteomes" id="UP000232453"/>
    </source>
</evidence>
<protein>
    <submittedName>
        <fullName evidence="1">Uncharacterized protein</fullName>
    </submittedName>
</protein>
<accession>A0AA44UTK2</accession>
<reference evidence="1 2" key="1">
    <citation type="submission" date="2017-11" db="EMBL/GenBank/DDBJ databases">
        <title>Sequencing the genomes of 1000 actinobacteria strains.</title>
        <authorList>
            <person name="Klenk H.-P."/>
        </authorList>
    </citation>
    <scope>NUCLEOTIDE SEQUENCE [LARGE SCALE GENOMIC DNA]</scope>
    <source>
        <strain evidence="1 2">DSM 44104</strain>
    </source>
</reference>
<proteinExistence type="predicted"/>
<dbReference type="Proteomes" id="UP000232453">
    <property type="component" value="Unassembled WGS sequence"/>
</dbReference>
<sequence length="43" mass="4422">MDPAYAVRVLGALTDDQPPAPTTASSSLMAVAPSSITGRVCFR</sequence>